<name>M2Q3D3_CERS8</name>
<dbReference type="AlphaFoldDB" id="M2Q3D3"/>
<dbReference type="STRING" id="914234.M2Q3D3"/>
<proteinExistence type="inferred from homology"/>
<evidence type="ECO:0000256" key="1">
    <source>
        <dbReference type="ARBA" id="ARBA00023604"/>
    </source>
</evidence>
<evidence type="ECO:0000313" key="3">
    <source>
        <dbReference type="Proteomes" id="UP000016930"/>
    </source>
</evidence>
<dbReference type="OrthoDB" id="412788at2759"/>
<evidence type="ECO:0000313" key="2">
    <source>
        <dbReference type="EMBL" id="EMD31308.1"/>
    </source>
</evidence>
<comment type="similarity">
    <text evidence="1">Belongs to the asaB hydroxylase/desaturase family.</text>
</comment>
<dbReference type="PANTHER" id="PTHR34598:SF3">
    <property type="entry name" value="OXIDOREDUCTASE AN1597"/>
    <property type="match status" value="1"/>
</dbReference>
<dbReference type="HOGENOM" id="CLU_042688_1_1_1"/>
<dbReference type="PANTHER" id="PTHR34598">
    <property type="entry name" value="BLL6449 PROTEIN"/>
    <property type="match status" value="1"/>
</dbReference>
<organism evidence="2 3">
    <name type="scientific">Ceriporiopsis subvermispora (strain B)</name>
    <name type="common">White-rot fungus</name>
    <name type="synonym">Gelatoporia subvermispora</name>
    <dbReference type="NCBI Taxonomy" id="914234"/>
    <lineage>
        <taxon>Eukaryota</taxon>
        <taxon>Fungi</taxon>
        <taxon>Dikarya</taxon>
        <taxon>Basidiomycota</taxon>
        <taxon>Agaricomycotina</taxon>
        <taxon>Agaricomycetes</taxon>
        <taxon>Polyporales</taxon>
        <taxon>Gelatoporiaceae</taxon>
        <taxon>Gelatoporia</taxon>
    </lineage>
</organism>
<sequence length="243" mass="28217">MKNYSDEAHEVTIENIRGKEDSVSLDTTGFQFYRQPSAHVDFKFNDKQAIETVYYKECIDLVKELTGASSAVVFDHTIRRRKVGQEDTPDTRQVVTRVHVDQTPAASRRRVETLFSPEEAARLMQGRYQIINLWRPIEVPAYDWPLALCDFRSVDYQNDLVPTTLKFPHRDGETFSVNYNPNHRWKYVKGMTPEEFVLIKCYDSQEDGNTALVTPHTAFEDPTTPDDAPMRQSIEVRLLVFYE</sequence>
<evidence type="ECO:0008006" key="4">
    <source>
        <dbReference type="Google" id="ProtNLM"/>
    </source>
</evidence>
<accession>M2Q3D3</accession>
<dbReference type="EMBL" id="KB445820">
    <property type="protein sequence ID" value="EMD31308.1"/>
    <property type="molecule type" value="Genomic_DNA"/>
</dbReference>
<reference evidence="2 3" key="1">
    <citation type="journal article" date="2012" name="Proc. Natl. Acad. Sci. U.S.A.">
        <title>Comparative genomics of Ceriporiopsis subvermispora and Phanerochaete chrysosporium provide insight into selective ligninolysis.</title>
        <authorList>
            <person name="Fernandez-Fueyo E."/>
            <person name="Ruiz-Duenas F.J."/>
            <person name="Ferreira P."/>
            <person name="Floudas D."/>
            <person name="Hibbett D.S."/>
            <person name="Canessa P."/>
            <person name="Larrondo L.F."/>
            <person name="James T.Y."/>
            <person name="Seelenfreund D."/>
            <person name="Lobos S."/>
            <person name="Polanco R."/>
            <person name="Tello M."/>
            <person name="Honda Y."/>
            <person name="Watanabe T."/>
            <person name="Watanabe T."/>
            <person name="Ryu J.S."/>
            <person name="Kubicek C.P."/>
            <person name="Schmoll M."/>
            <person name="Gaskell J."/>
            <person name="Hammel K.E."/>
            <person name="St John F.J."/>
            <person name="Vanden Wymelenberg A."/>
            <person name="Sabat G."/>
            <person name="Splinter BonDurant S."/>
            <person name="Syed K."/>
            <person name="Yadav J.S."/>
            <person name="Doddapaneni H."/>
            <person name="Subramanian V."/>
            <person name="Lavin J.L."/>
            <person name="Oguiza J.A."/>
            <person name="Perez G."/>
            <person name="Pisabarro A.G."/>
            <person name="Ramirez L."/>
            <person name="Santoyo F."/>
            <person name="Master E."/>
            <person name="Coutinho P.M."/>
            <person name="Henrissat B."/>
            <person name="Lombard V."/>
            <person name="Magnuson J.K."/>
            <person name="Kuees U."/>
            <person name="Hori C."/>
            <person name="Igarashi K."/>
            <person name="Samejima M."/>
            <person name="Held B.W."/>
            <person name="Barry K.W."/>
            <person name="LaButti K.M."/>
            <person name="Lapidus A."/>
            <person name="Lindquist E.A."/>
            <person name="Lucas S.M."/>
            <person name="Riley R."/>
            <person name="Salamov A.A."/>
            <person name="Hoffmeister D."/>
            <person name="Schwenk D."/>
            <person name="Hadar Y."/>
            <person name="Yarden O."/>
            <person name="de Vries R.P."/>
            <person name="Wiebenga A."/>
            <person name="Stenlid J."/>
            <person name="Eastwood D."/>
            <person name="Grigoriev I.V."/>
            <person name="Berka R.M."/>
            <person name="Blanchette R.A."/>
            <person name="Kersten P."/>
            <person name="Martinez A.T."/>
            <person name="Vicuna R."/>
            <person name="Cullen D."/>
        </authorList>
    </citation>
    <scope>NUCLEOTIDE SEQUENCE [LARGE SCALE GENOMIC DNA]</scope>
    <source>
        <strain evidence="2 3">B</strain>
    </source>
</reference>
<dbReference type="Proteomes" id="UP000016930">
    <property type="component" value="Unassembled WGS sequence"/>
</dbReference>
<dbReference type="NCBIfam" id="NF041278">
    <property type="entry name" value="CmcJ_NvfI_EfuI"/>
    <property type="match status" value="1"/>
</dbReference>
<keyword evidence="3" id="KW-1185">Reference proteome</keyword>
<dbReference type="GO" id="GO:0016491">
    <property type="term" value="F:oxidoreductase activity"/>
    <property type="evidence" value="ECO:0007669"/>
    <property type="project" value="InterPro"/>
</dbReference>
<gene>
    <name evidence="2" type="ORF">CERSUDRAFT_163168</name>
</gene>
<protein>
    <recommendedName>
        <fullName evidence="4">Methyltransferase</fullName>
    </recommendedName>
</protein>
<dbReference type="InterPro" id="IPR044053">
    <property type="entry name" value="AsaB-like"/>
</dbReference>